<dbReference type="InterPro" id="IPR003604">
    <property type="entry name" value="Matrin/U1-like-C_Znf_C2H2"/>
</dbReference>
<dbReference type="SMART" id="SM00451">
    <property type="entry name" value="ZnF_U1"/>
    <property type="match status" value="1"/>
</dbReference>
<dbReference type="SMART" id="SM00355">
    <property type="entry name" value="ZnF_C2H2"/>
    <property type="match status" value="2"/>
</dbReference>
<evidence type="ECO:0000259" key="2">
    <source>
        <dbReference type="SMART" id="SM00355"/>
    </source>
</evidence>
<feature type="domain" description="C2H2-type" evidence="2">
    <location>
        <begin position="58"/>
        <end position="78"/>
    </location>
</feature>
<name>A0A6C0JK55_9ZZZZ</name>
<dbReference type="InterPro" id="IPR013087">
    <property type="entry name" value="Znf_C2H2_type"/>
</dbReference>
<accession>A0A6C0JK55</accession>
<evidence type="ECO:0008006" key="5">
    <source>
        <dbReference type="Google" id="ProtNLM"/>
    </source>
</evidence>
<dbReference type="GO" id="GO:0008270">
    <property type="term" value="F:zinc ion binding"/>
    <property type="evidence" value="ECO:0007669"/>
    <property type="project" value="InterPro"/>
</dbReference>
<dbReference type="EMBL" id="MN740408">
    <property type="protein sequence ID" value="QHU05136.1"/>
    <property type="molecule type" value="Genomic_DNA"/>
</dbReference>
<feature type="domain" description="U1-type" evidence="3">
    <location>
        <begin position="11"/>
        <end position="45"/>
    </location>
</feature>
<protein>
    <recommendedName>
        <fullName evidence="5">C2H2-type domain-containing protein</fullName>
    </recommendedName>
</protein>
<evidence type="ECO:0000313" key="4">
    <source>
        <dbReference type="EMBL" id="QHU05136.1"/>
    </source>
</evidence>
<feature type="coiled-coil region" evidence="1">
    <location>
        <begin position="103"/>
        <end position="137"/>
    </location>
</feature>
<organism evidence="4">
    <name type="scientific">viral metagenome</name>
    <dbReference type="NCBI Taxonomy" id="1070528"/>
    <lineage>
        <taxon>unclassified sequences</taxon>
        <taxon>metagenomes</taxon>
        <taxon>organismal metagenomes</taxon>
    </lineage>
</organism>
<proteinExistence type="predicted"/>
<dbReference type="InterPro" id="IPR036236">
    <property type="entry name" value="Znf_C2H2_sf"/>
</dbReference>
<evidence type="ECO:0000259" key="3">
    <source>
        <dbReference type="SMART" id="SM00451"/>
    </source>
</evidence>
<feature type="domain" description="C2H2-type" evidence="2">
    <location>
        <begin position="14"/>
        <end position="38"/>
    </location>
</feature>
<dbReference type="SUPFAM" id="SSF57667">
    <property type="entry name" value="beta-beta-alpha zinc fingers"/>
    <property type="match status" value="1"/>
</dbReference>
<keyword evidence="1" id="KW-0175">Coiled coil</keyword>
<evidence type="ECO:0000256" key="1">
    <source>
        <dbReference type="SAM" id="Coils"/>
    </source>
</evidence>
<dbReference type="AlphaFoldDB" id="A0A6C0JK55"/>
<reference evidence="4" key="1">
    <citation type="journal article" date="2020" name="Nature">
        <title>Giant virus diversity and host interactions through global metagenomics.</title>
        <authorList>
            <person name="Schulz F."/>
            <person name="Roux S."/>
            <person name="Paez-Espino D."/>
            <person name="Jungbluth S."/>
            <person name="Walsh D.A."/>
            <person name="Denef V.J."/>
            <person name="McMahon K.D."/>
            <person name="Konstantinidis K.T."/>
            <person name="Eloe-Fadrosh E.A."/>
            <person name="Kyrpides N.C."/>
            <person name="Woyke T."/>
        </authorList>
    </citation>
    <scope>NUCLEOTIDE SEQUENCE</scope>
    <source>
        <strain evidence="4">GVMAG-M-3300027708-5</strain>
    </source>
</reference>
<dbReference type="GO" id="GO:0003676">
    <property type="term" value="F:nucleic acid binding"/>
    <property type="evidence" value="ECO:0007669"/>
    <property type="project" value="InterPro"/>
</dbReference>
<sequence>MDLEQKNSKILKKYYCKICNFVSSNKNDYRRHESTRKHLENTKSNQNEPELLQKTQKHLCLVCQKTYHSKSGLWNHKKKCIREPVSALLNEIILDGPSSTVENLNLSTLVVDLLKQNQELQKQLIELSKEKSVVMNNCTNNNTHFNLQFFLNETCKDAISADQFVKDIQISFRDLENIGNQGYVQGFTEIIMKQLRTLDITKRPFHCTDVKRETIYIKDADAWNKDNEDKTKLKNVIEKVAHKSRSNVNSWQRGHPEVVVLDSNDYEMHHKILRHVWGDGDTDKLQDKVVKNIAGAVHVDKTVV</sequence>